<keyword evidence="2" id="KW-0812">Transmembrane</keyword>
<keyword evidence="2" id="KW-1133">Transmembrane helix</keyword>
<dbReference type="InterPro" id="IPR051675">
    <property type="entry name" value="Endo/Exo/Phosphatase_dom_1"/>
</dbReference>
<feature type="non-terminal residue" evidence="3">
    <location>
        <position position="531"/>
    </location>
</feature>
<feature type="region of interest" description="Disordered" evidence="1">
    <location>
        <begin position="491"/>
        <end position="531"/>
    </location>
</feature>
<proteinExistence type="predicted"/>
<dbReference type="PANTHER" id="PTHR21180">
    <property type="entry name" value="ENDONUCLEASE/EXONUCLEASE/PHOSPHATASE FAMILY DOMAIN-CONTAINING PROTEIN 1"/>
    <property type="match status" value="1"/>
</dbReference>
<dbReference type="Gene3D" id="1.10.150.320">
    <property type="entry name" value="Photosystem II 12 kDa extrinsic protein"/>
    <property type="match status" value="2"/>
</dbReference>
<accession>A0A3B1DI37</accession>
<evidence type="ECO:0008006" key="4">
    <source>
        <dbReference type="Google" id="ProtNLM"/>
    </source>
</evidence>
<sequence>MSLCLHHIERQRGGTIVAVLMLLVIGIIIVASVLVTADAARATSHAEAQRTQARSLGWSGVQALMAELARQREDLLDGQAPNITTEWNLYTLDDGTRGVVRLIDLEPEGVGIIASENAKLDINTATAEMLALVPGLDRVVAEKIVEARQRNPFTSVEQLLGIEGVSPELLYGVASDSMRQPTLDTEASGLLSGTADSRGVLPFLTVFSFDPNVQVGLDGNTDSRGNLRVNLDQEWSDELERAIADRFDQATADFVRGIMEAGQSFATDSELVGLLVTNNMPAEQWAMVLDVFTTTDDQFLRGRVDVNAAPREVLACLPGISPEKAEAIVAAREGLDASMRRSPTWLVVEGVLTPEEFAEAADWVTTRSMQWRARLEVGLEAGEPFGGFEDSVPMSLDDLAGSWDEPEGGSRLTSRIVLETVIDLGSTRPRVAYLREVTLFEPIFAMHLATAEAEAEERLFDPFEGLPDLEAMEESFASELPDEDTFLSEFGDLDSGFGEPFGESLDDRLDDEEMLDGAFDESGELEPEGQQ</sequence>
<gene>
    <name evidence="3" type="ORF">MNBD_PLANCTO03-1048</name>
</gene>
<evidence type="ECO:0000313" key="3">
    <source>
        <dbReference type="EMBL" id="VAX42446.1"/>
    </source>
</evidence>
<dbReference type="GO" id="GO:0015628">
    <property type="term" value="P:protein secretion by the type II secretion system"/>
    <property type="evidence" value="ECO:0007669"/>
    <property type="project" value="TreeGrafter"/>
</dbReference>
<reference evidence="3" key="1">
    <citation type="submission" date="2018-06" db="EMBL/GenBank/DDBJ databases">
        <authorList>
            <person name="Zhirakovskaya E."/>
        </authorList>
    </citation>
    <scope>NUCLEOTIDE SEQUENCE</scope>
</reference>
<dbReference type="SUPFAM" id="SSF47781">
    <property type="entry name" value="RuvA domain 2-like"/>
    <property type="match status" value="2"/>
</dbReference>
<organism evidence="3">
    <name type="scientific">hydrothermal vent metagenome</name>
    <dbReference type="NCBI Taxonomy" id="652676"/>
    <lineage>
        <taxon>unclassified sequences</taxon>
        <taxon>metagenomes</taxon>
        <taxon>ecological metagenomes</taxon>
    </lineage>
</organism>
<keyword evidence="2" id="KW-0472">Membrane</keyword>
<feature type="transmembrane region" description="Helical" evidence="2">
    <location>
        <begin position="12"/>
        <end position="35"/>
    </location>
</feature>
<evidence type="ECO:0000256" key="2">
    <source>
        <dbReference type="SAM" id="Phobius"/>
    </source>
</evidence>
<protein>
    <recommendedName>
        <fullName evidence="4">General secretion pathway protein K</fullName>
    </recommendedName>
</protein>
<dbReference type="AlphaFoldDB" id="A0A3B1DI37"/>
<dbReference type="Pfam" id="PF12836">
    <property type="entry name" value="HHH_3"/>
    <property type="match status" value="1"/>
</dbReference>
<name>A0A3B1DI37_9ZZZZ</name>
<evidence type="ECO:0000256" key="1">
    <source>
        <dbReference type="SAM" id="MobiDB-lite"/>
    </source>
</evidence>
<dbReference type="GO" id="GO:0015627">
    <property type="term" value="C:type II protein secretion system complex"/>
    <property type="evidence" value="ECO:0007669"/>
    <property type="project" value="TreeGrafter"/>
</dbReference>
<dbReference type="InterPro" id="IPR010994">
    <property type="entry name" value="RuvA_2-like"/>
</dbReference>
<dbReference type="EMBL" id="UOGK01000692">
    <property type="protein sequence ID" value="VAX42446.1"/>
    <property type="molecule type" value="Genomic_DNA"/>
</dbReference>
<feature type="compositionally biased region" description="Acidic residues" evidence="1">
    <location>
        <begin position="508"/>
        <end position="531"/>
    </location>
</feature>
<dbReference type="PANTHER" id="PTHR21180:SF32">
    <property type="entry name" value="ENDONUCLEASE_EXONUCLEASE_PHOSPHATASE FAMILY DOMAIN-CONTAINING PROTEIN 1"/>
    <property type="match status" value="1"/>
</dbReference>